<comment type="similarity">
    <text evidence="1">Belongs to the UPF0332 family.</text>
</comment>
<sequence length="65" mass="7279">MDEYTTEEFERANEALADATKLRQTGGTDRAIVNRLYYACFHAAIAVLHTRGFDPTTHNGVVSDF</sequence>
<organism evidence="3 4">
    <name type="scientific">Halocatena marina</name>
    <dbReference type="NCBI Taxonomy" id="2934937"/>
    <lineage>
        <taxon>Archaea</taxon>
        <taxon>Methanobacteriati</taxon>
        <taxon>Methanobacteriota</taxon>
        <taxon>Stenosarchaea group</taxon>
        <taxon>Halobacteria</taxon>
        <taxon>Halobacteriales</taxon>
        <taxon>Natronomonadaceae</taxon>
        <taxon>Halocatena</taxon>
    </lineage>
</organism>
<name>A0ABD5YRX8_9EURY</name>
<dbReference type="InterPro" id="IPR052226">
    <property type="entry name" value="UPF0332_toxin"/>
</dbReference>
<feature type="domain" description="HEPN" evidence="2">
    <location>
        <begin position="9"/>
        <end position="61"/>
    </location>
</feature>
<proteinExistence type="inferred from homology"/>
<dbReference type="EMBL" id="JBHTAX010000001">
    <property type="protein sequence ID" value="MFC7190403.1"/>
    <property type="molecule type" value="Genomic_DNA"/>
</dbReference>
<comment type="caution">
    <text evidence="3">The sequence shown here is derived from an EMBL/GenBank/DDBJ whole genome shotgun (WGS) entry which is preliminary data.</text>
</comment>
<keyword evidence="4" id="KW-1185">Reference proteome</keyword>
<protein>
    <submittedName>
        <fullName evidence="3">HEPN domain-containing protein</fullName>
    </submittedName>
</protein>
<dbReference type="PANTHER" id="PTHR36565:SF1">
    <property type="entry name" value="UPF0332 PROTEIN TM_1000"/>
    <property type="match status" value="1"/>
</dbReference>
<dbReference type="AlphaFoldDB" id="A0ABD5YRX8"/>
<evidence type="ECO:0000313" key="3">
    <source>
        <dbReference type="EMBL" id="MFC7190403.1"/>
    </source>
</evidence>
<dbReference type="Proteomes" id="UP001596417">
    <property type="component" value="Unassembled WGS sequence"/>
</dbReference>
<dbReference type="GeneID" id="76200005"/>
<evidence type="ECO:0000313" key="4">
    <source>
        <dbReference type="Proteomes" id="UP001596417"/>
    </source>
</evidence>
<reference evidence="3 4" key="1">
    <citation type="journal article" date="2019" name="Int. J. Syst. Evol. Microbiol.">
        <title>The Global Catalogue of Microorganisms (GCM) 10K type strain sequencing project: providing services to taxonomists for standard genome sequencing and annotation.</title>
        <authorList>
            <consortium name="The Broad Institute Genomics Platform"/>
            <consortium name="The Broad Institute Genome Sequencing Center for Infectious Disease"/>
            <person name="Wu L."/>
            <person name="Ma J."/>
        </authorList>
    </citation>
    <scope>NUCLEOTIDE SEQUENCE [LARGE SCALE GENOMIC DNA]</scope>
    <source>
        <strain evidence="3 4">RDMS1</strain>
    </source>
</reference>
<dbReference type="InterPro" id="IPR007842">
    <property type="entry name" value="HEPN_dom"/>
</dbReference>
<evidence type="ECO:0000259" key="2">
    <source>
        <dbReference type="Pfam" id="PF05168"/>
    </source>
</evidence>
<dbReference type="Pfam" id="PF05168">
    <property type="entry name" value="HEPN"/>
    <property type="match status" value="1"/>
</dbReference>
<dbReference type="PANTHER" id="PTHR36565">
    <property type="entry name" value="UPF0332 PROTEIN TM_1000"/>
    <property type="match status" value="1"/>
</dbReference>
<dbReference type="Gene3D" id="1.20.120.330">
    <property type="entry name" value="Nucleotidyltransferases domain 2"/>
    <property type="match status" value="1"/>
</dbReference>
<dbReference type="RefSeq" id="WP_248907206.1">
    <property type="nucleotide sequence ID" value="NZ_CP109979.1"/>
</dbReference>
<accession>A0ABD5YRX8</accession>
<evidence type="ECO:0000256" key="1">
    <source>
        <dbReference type="ARBA" id="ARBA00038248"/>
    </source>
</evidence>
<gene>
    <name evidence="3" type="ORF">ACFQL7_11430</name>
</gene>